<dbReference type="GO" id="GO:0000981">
    <property type="term" value="F:DNA-binding transcription factor activity, RNA polymerase II-specific"/>
    <property type="evidence" value="ECO:0007669"/>
    <property type="project" value="TreeGrafter"/>
</dbReference>
<dbReference type="OrthoDB" id="7559515at2759"/>
<protein>
    <submittedName>
        <fullName evidence="17">Forkhead box protein O</fullName>
    </submittedName>
</protein>
<keyword evidence="11" id="KW-0131">Cell cycle</keyword>
<feature type="chain" id="PRO_5016407201" evidence="15">
    <location>
        <begin position="27"/>
        <end position="511"/>
    </location>
</feature>
<keyword evidence="5" id="KW-0221">Differentiation</keyword>
<name>A0A310SQ23_9HYME</name>
<evidence type="ECO:0000256" key="5">
    <source>
        <dbReference type="ARBA" id="ARBA00022782"/>
    </source>
</evidence>
<keyword evidence="3" id="KW-0217">Developmental protein</keyword>
<evidence type="ECO:0000256" key="11">
    <source>
        <dbReference type="ARBA" id="ARBA00023306"/>
    </source>
</evidence>
<evidence type="ECO:0000256" key="8">
    <source>
        <dbReference type="ARBA" id="ARBA00023159"/>
    </source>
</evidence>
<evidence type="ECO:0000256" key="4">
    <source>
        <dbReference type="ARBA" id="ARBA00022490"/>
    </source>
</evidence>
<evidence type="ECO:0000256" key="10">
    <source>
        <dbReference type="ARBA" id="ARBA00023242"/>
    </source>
</evidence>
<accession>A0A310SQ23</accession>
<evidence type="ECO:0000256" key="9">
    <source>
        <dbReference type="ARBA" id="ARBA00023163"/>
    </source>
</evidence>
<evidence type="ECO:0000256" key="15">
    <source>
        <dbReference type="SAM" id="SignalP"/>
    </source>
</evidence>
<feature type="signal peptide" evidence="15">
    <location>
        <begin position="1"/>
        <end position="26"/>
    </location>
</feature>
<evidence type="ECO:0000313" key="17">
    <source>
        <dbReference type="EMBL" id="OAD60659.1"/>
    </source>
</evidence>
<dbReference type="EMBL" id="KQ760397">
    <property type="protein sequence ID" value="OAD60659.1"/>
    <property type="molecule type" value="Genomic_DNA"/>
</dbReference>
<feature type="domain" description="Fork-head" evidence="16">
    <location>
        <begin position="361"/>
        <end position="424"/>
    </location>
</feature>
<organism evidence="17 18">
    <name type="scientific">Eufriesea mexicana</name>
    <dbReference type="NCBI Taxonomy" id="516756"/>
    <lineage>
        <taxon>Eukaryota</taxon>
        <taxon>Metazoa</taxon>
        <taxon>Ecdysozoa</taxon>
        <taxon>Arthropoda</taxon>
        <taxon>Hexapoda</taxon>
        <taxon>Insecta</taxon>
        <taxon>Pterygota</taxon>
        <taxon>Neoptera</taxon>
        <taxon>Endopterygota</taxon>
        <taxon>Hymenoptera</taxon>
        <taxon>Apocrita</taxon>
        <taxon>Aculeata</taxon>
        <taxon>Apoidea</taxon>
        <taxon>Anthophila</taxon>
        <taxon>Apidae</taxon>
        <taxon>Eufriesea</taxon>
    </lineage>
</organism>
<dbReference type="Pfam" id="PF00250">
    <property type="entry name" value="Forkhead"/>
    <property type="match status" value="1"/>
</dbReference>
<dbReference type="GO" id="GO:0005634">
    <property type="term" value="C:nucleus"/>
    <property type="evidence" value="ECO:0007669"/>
    <property type="project" value="UniProtKB-SubCell"/>
</dbReference>
<dbReference type="PROSITE" id="PS50039">
    <property type="entry name" value="FORK_HEAD_3"/>
    <property type="match status" value="1"/>
</dbReference>
<evidence type="ECO:0000259" key="16">
    <source>
        <dbReference type="PROSITE" id="PS50039"/>
    </source>
</evidence>
<dbReference type="PRINTS" id="PR00053">
    <property type="entry name" value="FORKHEAD"/>
</dbReference>
<keyword evidence="10 13" id="KW-0539">Nucleus</keyword>
<keyword evidence="15" id="KW-0732">Signal</keyword>
<sequence length="511" mass="57056">MMARKLVTSFFISLLFMVVAISGILADNVAYDQHHLNATIIALVQANGAVTKIDAVTDHSNFWIEFVSGLQVQISCDNGRHYYNRLNTCVDTSKMVLIYDKCQLLKQPDCWTNMPFCFFGNRGGTYPCTWDIDRVIDAKAKLFERDRSCYENTRNASATGGATILSPSDRLDLLDIEEKRFERVAASRSSRTEAVEEEGRGSSMKSRKKNDLLEAENPSTVAVWIVEILPTDREQGRAARYFRENTAPREVLAVKVDYTEETNMMDSVPVSASGSKTGLQPQQGVPYDLESGFEPQTRARSHTWPLPRPEEYIEGNVVPSVSASKEGVEGVESGTPPQHGSLGQGTGLLPVKKNSSRRNAWGNHSYADLITQAITSAPDERLTLSQIYEWMMQNIPYFREKGESNSSAGWKRGPKMLTQNCRAFEPFHGSTSLSYVGPIAYDLRGVSYLLEKCNSGKVNLISYSRVHQQTTGVTRGVYIWPGRRITAQARGSQFWPENLTTSLTRGCRPRG</sequence>
<evidence type="ECO:0000256" key="6">
    <source>
        <dbReference type="ARBA" id="ARBA00023015"/>
    </source>
</evidence>
<evidence type="ECO:0000256" key="1">
    <source>
        <dbReference type="ARBA" id="ARBA00004123"/>
    </source>
</evidence>
<dbReference type="PANTHER" id="PTHR45767:SF2">
    <property type="entry name" value="FORKHEAD BOX PROTEIN O"/>
    <property type="match status" value="1"/>
</dbReference>
<dbReference type="GO" id="GO:0005737">
    <property type="term" value="C:cytoplasm"/>
    <property type="evidence" value="ECO:0007669"/>
    <property type="project" value="UniProtKB-SubCell"/>
</dbReference>
<dbReference type="PANTHER" id="PTHR45767">
    <property type="entry name" value="FORKHEAD BOX PROTEIN O"/>
    <property type="match status" value="1"/>
</dbReference>
<keyword evidence="9" id="KW-0804">Transcription</keyword>
<dbReference type="Gene3D" id="1.10.10.10">
    <property type="entry name" value="Winged helix-like DNA-binding domain superfamily/Winged helix DNA-binding domain"/>
    <property type="match status" value="1"/>
</dbReference>
<evidence type="ECO:0000256" key="7">
    <source>
        <dbReference type="ARBA" id="ARBA00023125"/>
    </source>
</evidence>
<comment type="subunit">
    <text evidence="12">Interacts with melt.</text>
</comment>
<gene>
    <name evidence="17" type="ORF">WN48_05533</name>
</gene>
<evidence type="ECO:0000256" key="2">
    <source>
        <dbReference type="ARBA" id="ARBA00004496"/>
    </source>
</evidence>
<evidence type="ECO:0000256" key="13">
    <source>
        <dbReference type="PROSITE-ProRule" id="PRU00089"/>
    </source>
</evidence>
<dbReference type="GO" id="GO:0000978">
    <property type="term" value="F:RNA polymerase II cis-regulatory region sequence-specific DNA binding"/>
    <property type="evidence" value="ECO:0007669"/>
    <property type="project" value="TreeGrafter"/>
</dbReference>
<dbReference type="SUPFAM" id="SSF46785">
    <property type="entry name" value="Winged helix' DNA-binding domain"/>
    <property type="match status" value="1"/>
</dbReference>
<comment type="subcellular location">
    <subcellularLocation>
        <location evidence="2">Cytoplasm</location>
    </subcellularLocation>
    <subcellularLocation>
        <location evidence="1 13">Nucleus</location>
    </subcellularLocation>
</comment>
<feature type="DNA-binding region" description="Fork-head" evidence="13">
    <location>
        <begin position="361"/>
        <end position="424"/>
    </location>
</feature>
<dbReference type="SMART" id="SM00339">
    <property type="entry name" value="FH"/>
    <property type="match status" value="1"/>
</dbReference>
<keyword evidence="18" id="KW-1185">Reference proteome</keyword>
<feature type="compositionally biased region" description="Basic and acidic residues" evidence="14">
    <location>
        <begin position="187"/>
        <end position="200"/>
    </location>
</feature>
<keyword evidence="7 13" id="KW-0238">DNA-binding</keyword>
<dbReference type="AlphaFoldDB" id="A0A310SQ23"/>
<feature type="region of interest" description="Disordered" evidence="14">
    <location>
        <begin position="187"/>
        <end position="212"/>
    </location>
</feature>
<evidence type="ECO:0000313" key="18">
    <source>
        <dbReference type="Proteomes" id="UP000250275"/>
    </source>
</evidence>
<evidence type="ECO:0000256" key="12">
    <source>
        <dbReference type="ARBA" id="ARBA00038846"/>
    </source>
</evidence>
<keyword evidence="8" id="KW-0010">Activator</keyword>
<dbReference type="InterPro" id="IPR036388">
    <property type="entry name" value="WH-like_DNA-bd_sf"/>
</dbReference>
<keyword evidence="4" id="KW-0963">Cytoplasm</keyword>
<proteinExistence type="predicted"/>
<dbReference type="Proteomes" id="UP000250275">
    <property type="component" value="Unassembled WGS sequence"/>
</dbReference>
<feature type="region of interest" description="Disordered" evidence="14">
    <location>
        <begin position="324"/>
        <end position="347"/>
    </location>
</feature>
<dbReference type="GO" id="GO:0030154">
    <property type="term" value="P:cell differentiation"/>
    <property type="evidence" value="ECO:0007669"/>
    <property type="project" value="UniProtKB-KW"/>
</dbReference>
<evidence type="ECO:0000256" key="3">
    <source>
        <dbReference type="ARBA" id="ARBA00022473"/>
    </source>
</evidence>
<dbReference type="InterPro" id="IPR036390">
    <property type="entry name" value="WH_DNA-bd_sf"/>
</dbReference>
<dbReference type="InterPro" id="IPR001766">
    <property type="entry name" value="Fork_head_dom"/>
</dbReference>
<evidence type="ECO:0000256" key="14">
    <source>
        <dbReference type="SAM" id="MobiDB-lite"/>
    </source>
</evidence>
<keyword evidence="6" id="KW-0805">Transcription regulation</keyword>
<reference evidence="17 18" key="1">
    <citation type="submission" date="2015-07" db="EMBL/GenBank/DDBJ databases">
        <title>The genome of Eufriesea mexicana.</title>
        <authorList>
            <person name="Pan H."/>
            <person name="Kapheim K."/>
        </authorList>
    </citation>
    <scope>NUCLEOTIDE SEQUENCE [LARGE SCALE GENOMIC DNA]</scope>
    <source>
        <strain evidence="17">0111107269</strain>
        <tissue evidence="17">Whole body</tissue>
    </source>
</reference>